<name>A0ABS9BZ10_9BACT</name>
<reference evidence="3 4" key="1">
    <citation type="submission" date="2022-01" db="EMBL/GenBank/DDBJ databases">
        <title>Mariniradius saccharolyticus sp. nov., isolated from sediment of a river.</title>
        <authorList>
            <person name="Liu H."/>
        </authorList>
    </citation>
    <scope>NUCLEOTIDE SEQUENCE [LARGE SCALE GENOMIC DNA]</scope>
    <source>
        <strain evidence="3 4">RY-2</strain>
    </source>
</reference>
<feature type="transmembrane region" description="Helical" evidence="1">
    <location>
        <begin position="308"/>
        <end position="333"/>
    </location>
</feature>
<dbReference type="PANTHER" id="PTHR40407">
    <property type="entry name" value="MEMBRANE PROTEIN-LIKE PROTEIN"/>
    <property type="match status" value="1"/>
</dbReference>
<sequence>MNYIPVNHNRITSLDFVKGLAMIIMALDHVRDYVHAPAFLFDPADPTRTTLPIFFTRWVTHFCAPAFSLLAGMSAYLVGRRKSKNELSAFLLKRGIWLIFVELTLVNFGWLFDFGHGTILLQVIWSLGISMIVLAGLVYLERRILLVLSLVLIFGHNLLDDVGSDDSIGWALLHQLNIFMLSDNLMFVVGYPIIPWIAVMSLGYVLGSYYDGNVDAGTRTRTFNLMGAMALVLFVTLRWSNVYGDPIDFQQFGVISKSLVSFLNPTKYPPSLSFLLMTLGGTLLLLANSEKWKGKAVDFISTFGRVPFFFYIIHIYLIHLIAFGLATLTGFGWEKNMVLVTWGISENPIPGYGFPLWVVYVVWVSVILLLYPICRKFDQYKRGNKDKWWLSYF</sequence>
<evidence type="ECO:0000259" key="2">
    <source>
        <dbReference type="Pfam" id="PF07786"/>
    </source>
</evidence>
<evidence type="ECO:0000256" key="1">
    <source>
        <dbReference type="SAM" id="Phobius"/>
    </source>
</evidence>
<feature type="transmembrane region" description="Helical" evidence="1">
    <location>
        <begin position="91"/>
        <end position="112"/>
    </location>
</feature>
<feature type="transmembrane region" description="Helical" evidence="1">
    <location>
        <begin position="185"/>
        <end position="210"/>
    </location>
</feature>
<dbReference type="RefSeq" id="WP_234863025.1">
    <property type="nucleotide sequence ID" value="NZ_JAKEVZ010000023.1"/>
</dbReference>
<comment type="caution">
    <text evidence="3">The sequence shown here is derived from an EMBL/GenBank/DDBJ whole genome shotgun (WGS) entry which is preliminary data.</text>
</comment>
<feature type="transmembrane region" description="Helical" evidence="1">
    <location>
        <begin position="118"/>
        <end position="137"/>
    </location>
</feature>
<organism evidence="3 4">
    <name type="scientific">Mariniradius sediminis</name>
    <dbReference type="NCBI Taxonomy" id="2909237"/>
    <lineage>
        <taxon>Bacteria</taxon>
        <taxon>Pseudomonadati</taxon>
        <taxon>Bacteroidota</taxon>
        <taxon>Cytophagia</taxon>
        <taxon>Cytophagales</taxon>
        <taxon>Cyclobacteriaceae</taxon>
        <taxon>Mariniradius</taxon>
    </lineage>
</organism>
<gene>
    <name evidence="3" type="ORF">L0U89_19285</name>
</gene>
<dbReference type="InterPro" id="IPR012429">
    <property type="entry name" value="HGSNAT_cat"/>
</dbReference>
<feature type="domain" description="Heparan-alpha-glucosaminide N-acetyltransferase catalytic" evidence="2">
    <location>
        <begin position="10"/>
        <end position="224"/>
    </location>
</feature>
<dbReference type="Proteomes" id="UP001201449">
    <property type="component" value="Unassembled WGS sequence"/>
</dbReference>
<feature type="transmembrane region" description="Helical" evidence="1">
    <location>
        <begin position="58"/>
        <end position="79"/>
    </location>
</feature>
<accession>A0ABS9BZ10</accession>
<keyword evidence="1" id="KW-0472">Membrane</keyword>
<keyword evidence="1" id="KW-1133">Transmembrane helix</keyword>
<feature type="transmembrane region" description="Helical" evidence="1">
    <location>
        <begin position="144"/>
        <end position="159"/>
    </location>
</feature>
<keyword evidence="1" id="KW-0812">Transmembrane</keyword>
<feature type="transmembrane region" description="Helical" evidence="1">
    <location>
        <begin position="268"/>
        <end position="287"/>
    </location>
</feature>
<evidence type="ECO:0000313" key="3">
    <source>
        <dbReference type="EMBL" id="MCF1753213.1"/>
    </source>
</evidence>
<proteinExistence type="predicted"/>
<feature type="transmembrane region" description="Helical" evidence="1">
    <location>
        <begin position="353"/>
        <end position="374"/>
    </location>
</feature>
<keyword evidence="4" id="KW-1185">Reference proteome</keyword>
<protein>
    <submittedName>
        <fullName evidence="3">Heparan-alpha-glucosaminide N-acetyltransferase domain-containing protein</fullName>
    </submittedName>
</protein>
<dbReference type="PANTHER" id="PTHR40407:SF1">
    <property type="entry name" value="HEPARAN-ALPHA-GLUCOSAMINIDE N-ACETYLTRANSFERASE CATALYTIC DOMAIN-CONTAINING PROTEIN"/>
    <property type="match status" value="1"/>
</dbReference>
<feature type="transmembrane region" description="Helical" evidence="1">
    <location>
        <begin position="222"/>
        <end position="240"/>
    </location>
</feature>
<dbReference type="EMBL" id="JAKEVZ010000023">
    <property type="protein sequence ID" value="MCF1753213.1"/>
    <property type="molecule type" value="Genomic_DNA"/>
</dbReference>
<dbReference type="Pfam" id="PF07786">
    <property type="entry name" value="HGSNAT_cat"/>
    <property type="match status" value="1"/>
</dbReference>
<evidence type="ECO:0000313" key="4">
    <source>
        <dbReference type="Proteomes" id="UP001201449"/>
    </source>
</evidence>